<dbReference type="Gene3D" id="3.80.10.10">
    <property type="entry name" value="Ribonuclease Inhibitor"/>
    <property type="match status" value="1"/>
</dbReference>
<dbReference type="InterPro" id="IPR032675">
    <property type="entry name" value="LRR_dom_sf"/>
</dbReference>
<dbReference type="EMBL" id="CXWD01000042">
    <property type="protein sequence ID" value="CTQ77708.1"/>
    <property type="molecule type" value="Genomic_DNA"/>
</dbReference>
<evidence type="ECO:0000313" key="1">
    <source>
        <dbReference type="EMBL" id="CTQ77708.1"/>
    </source>
</evidence>
<sequence length="334" mass="38597">MIIERISDPDYLCYEDVKQILDNGRSVTVQFSKPAHSPDLFDSLNGLCKTFGTLVTARFFGHYQEGFDASVLSLLPDVKSLSVDSLTRIFNEDELARLPSLERLVFGVFEFDRPSFLKDLEIERFTHFAVSENRKRNFDLSPLQGCRELRKLFIQGHIRNIDTLNKLPKLEALGLSGMPKRKDLAFVCDVPKLKSFELVLGARQSINEFSHNGLEELRVRRVRSLESLGPLDRFPSLRLLHVEDQLQLHSVSLSGPSLLDIEFLNCKKLNQLSGLDEQREIKRFRVGRTELDLNEFLEFDWPPTLEVIALYSRNDNWNKAARQKLDQLGYREHF</sequence>
<organism evidence="1 2">
    <name type="scientific">Roseibium alexandrii</name>
    <dbReference type="NCBI Taxonomy" id="388408"/>
    <lineage>
        <taxon>Bacteria</taxon>
        <taxon>Pseudomonadati</taxon>
        <taxon>Pseudomonadota</taxon>
        <taxon>Alphaproteobacteria</taxon>
        <taxon>Hyphomicrobiales</taxon>
        <taxon>Stappiaceae</taxon>
        <taxon>Roseibium</taxon>
    </lineage>
</organism>
<dbReference type="STRING" id="388408.LAX5112_05023"/>
<accession>A0A0M7ARF8</accession>
<gene>
    <name evidence="1" type="ORF">LAX5112_05023</name>
</gene>
<dbReference type="SUPFAM" id="SSF52058">
    <property type="entry name" value="L domain-like"/>
    <property type="match status" value="1"/>
</dbReference>
<dbReference type="AlphaFoldDB" id="A0A0M7ARF8"/>
<protein>
    <recommendedName>
        <fullName evidence="3">Leucine-rich repeat domain-containing protein</fullName>
    </recommendedName>
</protein>
<dbReference type="RefSeq" id="WP_055674145.1">
    <property type="nucleotide sequence ID" value="NZ_CXWD01000042.1"/>
</dbReference>
<keyword evidence="2" id="KW-1185">Reference proteome</keyword>
<dbReference type="OrthoDB" id="7007323at2"/>
<proteinExistence type="predicted"/>
<evidence type="ECO:0008006" key="3">
    <source>
        <dbReference type="Google" id="ProtNLM"/>
    </source>
</evidence>
<name>A0A0M7ARF8_9HYPH</name>
<evidence type="ECO:0000313" key="2">
    <source>
        <dbReference type="Proteomes" id="UP000053235"/>
    </source>
</evidence>
<reference evidence="2" key="1">
    <citation type="submission" date="2015-07" db="EMBL/GenBank/DDBJ databases">
        <authorList>
            <person name="Rodrigo-Torres Lidia"/>
            <person name="Arahal R.David."/>
        </authorList>
    </citation>
    <scope>NUCLEOTIDE SEQUENCE [LARGE SCALE GENOMIC DNA]</scope>
    <source>
        <strain evidence="2">CECT 5112</strain>
    </source>
</reference>
<dbReference type="Proteomes" id="UP000053235">
    <property type="component" value="Unassembled WGS sequence"/>
</dbReference>